<organism evidence="1 2">
    <name type="scientific">Crenobacter intestini</name>
    <dbReference type="NCBI Taxonomy" id="2563443"/>
    <lineage>
        <taxon>Bacteria</taxon>
        <taxon>Pseudomonadati</taxon>
        <taxon>Pseudomonadota</taxon>
        <taxon>Betaproteobacteria</taxon>
        <taxon>Neisseriales</taxon>
        <taxon>Neisseriaceae</taxon>
        <taxon>Crenobacter</taxon>
    </lineage>
</organism>
<keyword evidence="2" id="KW-1185">Reference proteome</keyword>
<comment type="caution">
    <text evidence="1">The sequence shown here is derived from an EMBL/GenBank/DDBJ whole genome shotgun (WGS) entry which is preliminary data.</text>
</comment>
<dbReference type="Gene3D" id="3.40.50.150">
    <property type="entry name" value="Vaccinia Virus protein VP39"/>
    <property type="match status" value="1"/>
</dbReference>
<keyword evidence="1" id="KW-0808">Transferase</keyword>
<gene>
    <name evidence="1" type="ORF">E5K04_15730</name>
</gene>
<dbReference type="GO" id="GO:0032259">
    <property type="term" value="P:methylation"/>
    <property type="evidence" value="ECO:0007669"/>
    <property type="project" value="UniProtKB-KW"/>
</dbReference>
<evidence type="ECO:0000313" key="1">
    <source>
        <dbReference type="EMBL" id="TIC78562.1"/>
    </source>
</evidence>
<dbReference type="SUPFAM" id="SSF53335">
    <property type="entry name" value="S-adenosyl-L-methionine-dependent methyltransferases"/>
    <property type="match status" value="1"/>
</dbReference>
<dbReference type="GO" id="GO:0003676">
    <property type="term" value="F:nucleic acid binding"/>
    <property type="evidence" value="ECO:0007669"/>
    <property type="project" value="InterPro"/>
</dbReference>
<accession>A0A4T0UJ55</accession>
<sequence>MQLDIFADLPLPAAASVPVFQQPPAPADLAQATRFRPAPVSVDEILLHHLSAARIEGTCVRLVEQLDRKLYLALDKLLQALGGKWSRKDKAHVFDTDAAELIDTFLLTRLIPENRVLDPQKTFGFFQTPPALARQLVRLIDLKPDMHIMEPNAGVGRLIDAVLEITGAPHLLTGVEIQPALVEALRKRYPACTIHEGDFLSVEPMPIFDAAVLNPPFAGSADVRLVLQAMQWLRRSGQLAAILSAGVQFRTGKLYDQLRALQSSGSLLIPNPPESFKAEGTGVQTVMLTLRKA</sequence>
<dbReference type="EMBL" id="STGJ01000025">
    <property type="protein sequence ID" value="TIC78562.1"/>
    <property type="molecule type" value="Genomic_DNA"/>
</dbReference>
<name>A0A4T0UJ55_9NEIS</name>
<dbReference type="PROSITE" id="PS00092">
    <property type="entry name" value="N6_MTASE"/>
    <property type="match status" value="1"/>
</dbReference>
<dbReference type="InterPro" id="IPR002052">
    <property type="entry name" value="DNA_methylase_N6_adenine_CS"/>
</dbReference>
<dbReference type="GO" id="GO:0008168">
    <property type="term" value="F:methyltransferase activity"/>
    <property type="evidence" value="ECO:0007669"/>
    <property type="project" value="UniProtKB-KW"/>
</dbReference>
<proteinExistence type="predicted"/>
<dbReference type="PRINTS" id="PR00507">
    <property type="entry name" value="N12N6MTFRASE"/>
</dbReference>
<dbReference type="RefSeq" id="WP_136555800.1">
    <property type="nucleotide sequence ID" value="NZ_STGJ01000025.1"/>
</dbReference>
<reference evidence="1 2" key="1">
    <citation type="submission" date="2019-04" db="EMBL/GenBank/DDBJ databases">
        <title>Crenobacter sp. nov.</title>
        <authorList>
            <person name="Shi S."/>
        </authorList>
    </citation>
    <scope>NUCLEOTIDE SEQUENCE [LARGE SCALE GENOMIC DNA]</scope>
    <source>
        <strain evidence="1 2">GY 70310</strain>
    </source>
</reference>
<dbReference type="InterPro" id="IPR029063">
    <property type="entry name" value="SAM-dependent_MTases_sf"/>
</dbReference>
<dbReference type="OrthoDB" id="32195at2"/>
<dbReference type="Proteomes" id="UP000308891">
    <property type="component" value="Unassembled WGS sequence"/>
</dbReference>
<keyword evidence="1" id="KW-0489">Methyltransferase</keyword>
<evidence type="ECO:0000313" key="2">
    <source>
        <dbReference type="Proteomes" id="UP000308891"/>
    </source>
</evidence>
<dbReference type="AlphaFoldDB" id="A0A4T0UJ55"/>
<protein>
    <submittedName>
        <fullName evidence="1">SAM-dependent methyltransferase</fullName>
    </submittedName>
</protein>